<gene>
    <name evidence="1" type="ORF">BKA16_000683</name>
</gene>
<accession>A0A840ERG9</accession>
<organism evidence="1 2">
    <name type="scientific">Gordonia humi</name>
    <dbReference type="NCBI Taxonomy" id="686429"/>
    <lineage>
        <taxon>Bacteria</taxon>
        <taxon>Bacillati</taxon>
        <taxon>Actinomycetota</taxon>
        <taxon>Actinomycetes</taxon>
        <taxon>Mycobacteriales</taxon>
        <taxon>Gordoniaceae</taxon>
        <taxon>Gordonia</taxon>
    </lineage>
</organism>
<dbReference type="AlphaFoldDB" id="A0A840ERG9"/>
<keyword evidence="2" id="KW-1185">Reference proteome</keyword>
<evidence type="ECO:0000313" key="1">
    <source>
        <dbReference type="EMBL" id="MBB4134131.1"/>
    </source>
</evidence>
<sequence>MDDEQPLARWKAARSMDRVAVPGELQLTKTHVVFEPKGRRALGARFSVAKTFIAGVGTAPGTGKLFSGGKQDRLCITLGDGSEWLFVVPELSVAIERIRGALVH</sequence>
<evidence type="ECO:0000313" key="2">
    <source>
        <dbReference type="Proteomes" id="UP000551501"/>
    </source>
</evidence>
<dbReference type="EMBL" id="JACIFP010000001">
    <property type="protein sequence ID" value="MBB4134131.1"/>
    <property type="molecule type" value="Genomic_DNA"/>
</dbReference>
<proteinExistence type="predicted"/>
<reference evidence="1 2" key="1">
    <citation type="submission" date="2020-08" db="EMBL/GenBank/DDBJ databases">
        <title>Sequencing the genomes of 1000 actinobacteria strains.</title>
        <authorList>
            <person name="Klenk H.-P."/>
        </authorList>
    </citation>
    <scope>NUCLEOTIDE SEQUENCE [LARGE SCALE GENOMIC DNA]</scope>
    <source>
        <strain evidence="1 2">DSM 45298</strain>
    </source>
</reference>
<evidence type="ECO:0008006" key="3">
    <source>
        <dbReference type="Google" id="ProtNLM"/>
    </source>
</evidence>
<dbReference type="RefSeq" id="WP_183369344.1">
    <property type="nucleotide sequence ID" value="NZ_BAABHL010000105.1"/>
</dbReference>
<comment type="caution">
    <text evidence="1">The sequence shown here is derived from an EMBL/GenBank/DDBJ whole genome shotgun (WGS) entry which is preliminary data.</text>
</comment>
<dbReference type="Proteomes" id="UP000551501">
    <property type="component" value="Unassembled WGS sequence"/>
</dbReference>
<name>A0A840ERG9_9ACTN</name>
<protein>
    <recommendedName>
        <fullName evidence="3">PH domain-containing protein</fullName>
    </recommendedName>
</protein>